<sequence>MYSMLRLNLVLVALIIYVPFCLLESEQNDEATMFGNLKYDSLPERVKEVLRESRTSTDETAHWCCKINPTKTVVDSRTVTVTVVVPVKHTHHSSCGFLWLSRCGSSSYTTGYKTAYRASYKSRLVPTTCPDQHLVCCKDYIKVADQCLPQSRLPDIKDDLLHLHSAGIVVG</sequence>
<feature type="signal peptide" evidence="1">
    <location>
        <begin position="1"/>
        <end position="23"/>
    </location>
</feature>
<keyword evidence="1" id="KW-0732">Signal</keyword>
<keyword evidence="3" id="KW-1185">Reference proteome</keyword>
<evidence type="ECO:0000313" key="2">
    <source>
        <dbReference type="EMBL" id="OWF56327.1"/>
    </source>
</evidence>
<accession>A0A210R5H1</accession>
<dbReference type="EMBL" id="NEDP02000216">
    <property type="protein sequence ID" value="OWF56327.1"/>
    <property type="molecule type" value="Genomic_DNA"/>
</dbReference>
<name>A0A210R5H1_MIZYE</name>
<reference evidence="2 3" key="1">
    <citation type="journal article" date="2017" name="Nat. Ecol. Evol.">
        <title>Scallop genome provides insights into evolution of bilaterian karyotype and development.</title>
        <authorList>
            <person name="Wang S."/>
            <person name="Zhang J."/>
            <person name="Jiao W."/>
            <person name="Li J."/>
            <person name="Xun X."/>
            <person name="Sun Y."/>
            <person name="Guo X."/>
            <person name="Huan P."/>
            <person name="Dong B."/>
            <person name="Zhang L."/>
            <person name="Hu X."/>
            <person name="Sun X."/>
            <person name="Wang J."/>
            <person name="Zhao C."/>
            <person name="Wang Y."/>
            <person name="Wang D."/>
            <person name="Huang X."/>
            <person name="Wang R."/>
            <person name="Lv J."/>
            <person name="Li Y."/>
            <person name="Zhang Z."/>
            <person name="Liu B."/>
            <person name="Lu W."/>
            <person name="Hui Y."/>
            <person name="Liang J."/>
            <person name="Zhou Z."/>
            <person name="Hou R."/>
            <person name="Li X."/>
            <person name="Liu Y."/>
            <person name="Li H."/>
            <person name="Ning X."/>
            <person name="Lin Y."/>
            <person name="Zhao L."/>
            <person name="Xing Q."/>
            <person name="Dou J."/>
            <person name="Li Y."/>
            <person name="Mao J."/>
            <person name="Guo H."/>
            <person name="Dou H."/>
            <person name="Li T."/>
            <person name="Mu C."/>
            <person name="Jiang W."/>
            <person name="Fu Q."/>
            <person name="Fu X."/>
            <person name="Miao Y."/>
            <person name="Liu J."/>
            <person name="Yu Q."/>
            <person name="Li R."/>
            <person name="Liao H."/>
            <person name="Li X."/>
            <person name="Kong Y."/>
            <person name="Jiang Z."/>
            <person name="Chourrout D."/>
            <person name="Li R."/>
            <person name="Bao Z."/>
        </authorList>
    </citation>
    <scope>NUCLEOTIDE SEQUENCE [LARGE SCALE GENOMIC DNA]</scope>
    <source>
        <strain evidence="2 3">PY_sf001</strain>
    </source>
</reference>
<protein>
    <submittedName>
        <fullName evidence="2">Uncharacterized protein</fullName>
    </submittedName>
</protein>
<evidence type="ECO:0000313" key="3">
    <source>
        <dbReference type="Proteomes" id="UP000242188"/>
    </source>
</evidence>
<comment type="caution">
    <text evidence="2">The sequence shown here is derived from an EMBL/GenBank/DDBJ whole genome shotgun (WGS) entry which is preliminary data.</text>
</comment>
<dbReference type="Proteomes" id="UP000242188">
    <property type="component" value="Unassembled WGS sequence"/>
</dbReference>
<dbReference type="OrthoDB" id="6089046at2759"/>
<feature type="chain" id="PRO_5012465294" evidence="1">
    <location>
        <begin position="24"/>
        <end position="171"/>
    </location>
</feature>
<gene>
    <name evidence="2" type="ORF">KP79_PYT08283</name>
</gene>
<dbReference type="AlphaFoldDB" id="A0A210R5H1"/>
<proteinExistence type="predicted"/>
<evidence type="ECO:0000256" key="1">
    <source>
        <dbReference type="SAM" id="SignalP"/>
    </source>
</evidence>
<organism evidence="2 3">
    <name type="scientific">Mizuhopecten yessoensis</name>
    <name type="common">Japanese scallop</name>
    <name type="synonym">Patinopecten yessoensis</name>
    <dbReference type="NCBI Taxonomy" id="6573"/>
    <lineage>
        <taxon>Eukaryota</taxon>
        <taxon>Metazoa</taxon>
        <taxon>Spiralia</taxon>
        <taxon>Lophotrochozoa</taxon>
        <taxon>Mollusca</taxon>
        <taxon>Bivalvia</taxon>
        <taxon>Autobranchia</taxon>
        <taxon>Pteriomorphia</taxon>
        <taxon>Pectinida</taxon>
        <taxon>Pectinoidea</taxon>
        <taxon>Pectinidae</taxon>
        <taxon>Mizuhopecten</taxon>
    </lineage>
</organism>